<protein>
    <submittedName>
        <fullName evidence="2">Uncharacterized protein</fullName>
    </submittedName>
</protein>
<evidence type="ECO:0000313" key="2">
    <source>
        <dbReference type="EMBL" id="OUE04767.1"/>
    </source>
</evidence>
<reference evidence="2 3" key="1">
    <citation type="submission" date="2016-08" db="EMBL/GenBank/DDBJ databases">
        <title>Genome sequence of Clavibacter michiganensis subsp. michiganensis strain CASJ007.</title>
        <authorList>
            <person name="Thapa S.P."/>
            <person name="Coaker G."/>
        </authorList>
    </citation>
    <scope>NUCLEOTIDE SEQUENCE [LARGE SCALE GENOMIC DNA]</scope>
    <source>
        <strain evidence="2">CASJ007</strain>
    </source>
</reference>
<evidence type="ECO:0000256" key="1">
    <source>
        <dbReference type="SAM" id="MobiDB-lite"/>
    </source>
</evidence>
<dbReference type="AlphaFoldDB" id="A0A251XMS5"/>
<proteinExistence type="predicted"/>
<feature type="compositionally biased region" description="Basic residues" evidence="1">
    <location>
        <begin position="64"/>
        <end position="75"/>
    </location>
</feature>
<feature type="region of interest" description="Disordered" evidence="1">
    <location>
        <begin position="64"/>
        <end position="103"/>
    </location>
</feature>
<name>A0A251XMS5_CLAMM</name>
<comment type="caution">
    <text evidence="2">The sequence shown here is derived from an EMBL/GenBank/DDBJ whole genome shotgun (WGS) entry which is preliminary data.</text>
</comment>
<dbReference type="Proteomes" id="UP000195062">
    <property type="component" value="Unassembled WGS sequence"/>
</dbReference>
<accession>A0A251XMS5</accession>
<evidence type="ECO:0000313" key="3">
    <source>
        <dbReference type="Proteomes" id="UP000195062"/>
    </source>
</evidence>
<keyword evidence="3" id="KW-1185">Reference proteome</keyword>
<dbReference type="EMBL" id="MDHH01000001">
    <property type="protein sequence ID" value="OUE04767.1"/>
    <property type="molecule type" value="Genomic_DNA"/>
</dbReference>
<sequence length="103" mass="10822">MSSDGNSALGVFSWKTRVCASGADMLPGSSMSPSTPPCGEAVAGSMTCWMEAIASAAVKRVPSWKRTSRRRRKVHVTPSADADHSSARSGIVSPFSSSFTSRL</sequence>
<organism evidence="2 3">
    <name type="scientific">Clavibacter michiganensis subsp. michiganensis</name>
    <dbReference type="NCBI Taxonomy" id="33013"/>
    <lineage>
        <taxon>Bacteria</taxon>
        <taxon>Bacillati</taxon>
        <taxon>Actinomycetota</taxon>
        <taxon>Actinomycetes</taxon>
        <taxon>Micrococcales</taxon>
        <taxon>Microbacteriaceae</taxon>
        <taxon>Clavibacter</taxon>
    </lineage>
</organism>
<feature type="compositionally biased region" description="Polar residues" evidence="1">
    <location>
        <begin position="94"/>
        <end position="103"/>
    </location>
</feature>
<gene>
    <name evidence="2" type="ORF">CMMCAS07_07450</name>
</gene>